<keyword evidence="1" id="KW-0732">Signal</keyword>
<gene>
    <name evidence="3" type="ORF">ODALV1_LOCUS5541</name>
</gene>
<dbReference type="InterPro" id="IPR051167">
    <property type="entry name" value="Prolyl_oligopep/macrocyclase"/>
</dbReference>
<evidence type="ECO:0000313" key="3">
    <source>
        <dbReference type="EMBL" id="CAL8083603.1"/>
    </source>
</evidence>
<evidence type="ECO:0000256" key="1">
    <source>
        <dbReference type="SAM" id="SignalP"/>
    </source>
</evidence>
<keyword evidence="4" id="KW-1185">Reference proteome</keyword>
<dbReference type="EMBL" id="CAXLJM020000016">
    <property type="protein sequence ID" value="CAL8083603.1"/>
    <property type="molecule type" value="Genomic_DNA"/>
</dbReference>
<dbReference type="PANTHER" id="PTHR42881">
    <property type="entry name" value="PROLYL ENDOPEPTIDASE"/>
    <property type="match status" value="1"/>
</dbReference>
<comment type="caution">
    <text evidence="3">The sequence shown here is derived from an EMBL/GenBank/DDBJ whole genome shotgun (WGS) entry which is preliminary data.</text>
</comment>
<organism evidence="3 4">
    <name type="scientific">Orchesella dallaii</name>
    <dbReference type="NCBI Taxonomy" id="48710"/>
    <lineage>
        <taxon>Eukaryota</taxon>
        <taxon>Metazoa</taxon>
        <taxon>Ecdysozoa</taxon>
        <taxon>Arthropoda</taxon>
        <taxon>Hexapoda</taxon>
        <taxon>Collembola</taxon>
        <taxon>Entomobryomorpha</taxon>
        <taxon>Entomobryoidea</taxon>
        <taxon>Orchesellidae</taxon>
        <taxon>Orchesellinae</taxon>
        <taxon>Orchesella</taxon>
    </lineage>
</organism>
<proteinExistence type="predicted"/>
<dbReference type="Gene3D" id="2.130.10.120">
    <property type="entry name" value="Prolyl oligopeptidase, N-terminal domain"/>
    <property type="match status" value="1"/>
</dbReference>
<accession>A0ABP1PZB3</accession>
<evidence type="ECO:0000313" key="4">
    <source>
        <dbReference type="Proteomes" id="UP001642540"/>
    </source>
</evidence>
<feature type="chain" id="PRO_5045784468" description="Peptidase S9A N-terminal domain-containing protein" evidence="1">
    <location>
        <begin position="19"/>
        <end position="218"/>
    </location>
</feature>
<dbReference type="PANTHER" id="PTHR42881:SF2">
    <property type="entry name" value="PROLYL ENDOPEPTIDASE"/>
    <property type="match status" value="1"/>
</dbReference>
<dbReference type="Pfam" id="PF02897">
    <property type="entry name" value="Peptidase_S9_N"/>
    <property type="match status" value="1"/>
</dbReference>
<dbReference type="Proteomes" id="UP001642540">
    <property type="component" value="Unassembled WGS sequence"/>
</dbReference>
<name>A0ABP1PZB3_9HEXA</name>
<dbReference type="InterPro" id="IPR029058">
    <property type="entry name" value="AB_hydrolase_fold"/>
</dbReference>
<dbReference type="SUPFAM" id="SSF50993">
    <property type="entry name" value="Peptidase/esterase 'gauge' domain"/>
    <property type="match status" value="1"/>
</dbReference>
<reference evidence="3 4" key="1">
    <citation type="submission" date="2024-08" db="EMBL/GenBank/DDBJ databases">
        <authorList>
            <person name="Cucini C."/>
            <person name="Frati F."/>
        </authorList>
    </citation>
    <scope>NUCLEOTIDE SEQUENCE [LARGE SCALE GENOMIC DNA]</scope>
</reference>
<feature type="domain" description="Peptidase S9A N-terminal" evidence="2">
    <location>
        <begin position="25"/>
        <end position="207"/>
    </location>
</feature>
<sequence>MSTIRILLVLPLFQYTLGTQKLKYPELRRDESLVDDYYGKKVSDTYRYLEDPDSEETVNFVLEQNKLTEDYLSRNLIVKESIEKRLTEVHNYAKYGVPKKHGSRYFSTMNTGLQNQDVYYVQDTLDAKPEVFFDPNKFSEDGFVHLSDITFSNDGELVALGLNSKGSDWMTIRIRNVSTGQDYSETLEDIKFSNIAWTVDNTGFFYAVSSYLCNIECI</sequence>
<dbReference type="Gene3D" id="3.40.50.1820">
    <property type="entry name" value="alpha/beta hydrolase"/>
    <property type="match status" value="1"/>
</dbReference>
<protein>
    <recommendedName>
        <fullName evidence="2">Peptidase S9A N-terminal domain-containing protein</fullName>
    </recommendedName>
</protein>
<evidence type="ECO:0000259" key="2">
    <source>
        <dbReference type="Pfam" id="PF02897"/>
    </source>
</evidence>
<feature type="signal peptide" evidence="1">
    <location>
        <begin position="1"/>
        <end position="18"/>
    </location>
</feature>
<dbReference type="InterPro" id="IPR023302">
    <property type="entry name" value="Pept_S9A_N"/>
</dbReference>